<keyword evidence="1" id="KW-0175">Coiled coil</keyword>
<feature type="coiled-coil region" evidence="1">
    <location>
        <begin position="377"/>
        <end position="468"/>
    </location>
</feature>
<reference evidence="4 5" key="1">
    <citation type="submission" date="2021-10" db="EMBL/GenBank/DDBJ databases">
        <title>Anaerobic single-cell dispensing facilitates the cultivation of human gut bacteria.</title>
        <authorList>
            <person name="Afrizal A."/>
        </authorList>
    </citation>
    <scope>NUCLEOTIDE SEQUENCE [LARGE SCALE GENOMIC DNA]</scope>
    <source>
        <strain evidence="4 5">CLA-AA-H270</strain>
    </source>
</reference>
<dbReference type="PANTHER" id="PTHR30461">
    <property type="entry name" value="DNA-INVERTASE FROM LAMBDOID PROPHAGE"/>
    <property type="match status" value="1"/>
</dbReference>
<dbReference type="InterPro" id="IPR050639">
    <property type="entry name" value="SSR_resolvase"/>
</dbReference>
<dbReference type="SUPFAM" id="SSF53041">
    <property type="entry name" value="Resolvase-like"/>
    <property type="match status" value="1"/>
</dbReference>
<dbReference type="Pfam" id="PF00239">
    <property type="entry name" value="Resolvase"/>
    <property type="match status" value="1"/>
</dbReference>
<dbReference type="InterPro" id="IPR029016">
    <property type="entry name" value="GAF-like_dom_sf"/>
</dbReference>
<dbReference type="AlphaFoldDB" id="A0AAW4VZQ7"/>
<dbReference type="InterPro" id="IPR038109">
    <property type="entry name" value="DNA_bind_recomb_sf"/>
</dbReference>
<protein>
    <submittedName>
        <fullName evidence="4">Recombinase family protein</fullName>
    </submittedName>
</protein>
<dbReference type="Gene3D" id="3.40.50.1390">
    <property type="entry name" value="Resolvase, N-terminal catalytic domain"/>
    <property type="match status" value="1"/>
</dbReference>
<accession>A0AAW4VZQ7</accession>
<evidence type="ECO:0000256" key="1">
    <source>
        <dbReference type="SAM" id="Coils"/>
    </source>
</evidence>
<evidence type="ECO:0000313" key="4">
    <source>
        <dbReference type="EMBL" id="MCC2176980.1"/>
    </source>
</evidence>
<dbReference type="Pfam" id="PF13408">
    <property type="entry name" value="Zn_ribbon_recom"/>
    <property type="match status" value="1"/>
</dbReference>
<comment type="caution">
    <text evidence="4">The sequence shown here is derived from an EMBL/GenBank/DDBJ whole genome shotgun (WGS) entry which is preliminary data.</text>
</comment>
<dbReference type="PROSITE" id="PS51737">
    <property type="entry name" value="RECOMBINASE_DNA_BIND"/>
    <property type="match status" value="1"/>
</dbReference>
<feature type="domain" description="Resolvase/invertase-type recombinase catalytic" evidence="2">
    <location>
        <begin position="6"/>
        <end position="156"/>
    </location>
</feature>
<dbReference type="InterPro" id="IPR036162">
    <property type="entry name" value="Resolvase-like_N_sf"/>
</dbReference>
<dbReference type="InterPro" id="IPR025827">
    <property type="entry name" value="Zn_ribbon_recom_dom"/>
</dbReference>
<dbReference type="Pfam" id="PF07508">
    <property type="entry name" value="Recombinase"/>
    <property type="match status" value="1"/>
</dbReference>
<feature type="domain" description="Recombinase" evidence="3">
    <location>
        <begin position="163"/>
        <end position="305"/>
    </location>
</feature>
<evidence type="ECO:0000313" key="5">
    <source>
        <dbReference type="Proteomes" id="UP001298753"/>
    </source>
</evidence>
<dbReference type="PROSITE" id="PS51736">
    <property type="entry name" value="RECOMBINASES_3"/>
    <property type="match status" value="1"/>
</dbReference>
<dbReference type="GO" id="GO:0003677">
    <property type="term" value="F:DNA binding"/>
    <property type="evidence" value="ECO:0007669"/>
    <property type="project" value="InterPro"/>
</dbReference>
<name>A0AAW4VZQ7_9FIRM</name>
<dbReference type="InterPro" id="IPR011109">
    <property type="entry name" value="DNA_bind_recombinase_dom"/>
</dbReference>
<evidence type="ECO:0000259" key="3">
    <source>
        <dbReference type="PROSITE" id="PS51737"/>
    </source>
</evidence>
<dbReference type="GeneID" id="98660903"/>
<dbReference type="SMART" id="SM00857">
    <property type="entry name" value="Resolvase"/>
    <property type="match status" value="1"/>
</dbReference>
<dbReference type="Gene3D" id="3.30.450.40">
    <property type="match status" value="1"/>
</dbReference>
<proteinExistence type="predicted"/>
<sequence>MTETFNIAGYTRISVDDELDRDNVSIENQKAIIADFVKTQFPGSSLTFFEDRDRSGYTFEQREGYQEMRRGLMRHKYDILIIKDFSRFSRRNSRGLVELEDLRDAGIRIISIGDGIDFPNDDDWLKIQFQFLVNEMPVTDTSRKVRNVIKRRQADGKWLCAAPYGYIINNQQQFEIVPTEADIVRRIYDHYNNDGWGYKKIANYLTEQGVPTPRMSEQMRRQAEGKTTKREVKAAWALVTVQGILDNDFYIGTLRQGKFTRAKINGKDVRRDEDEQIVIENHHQPIIDYRTFAITRALREKRTRSNYRGIKKYDNAYSGFLVCGDCGAPMFSMSRSDIAPAYTCGTYHRRGRAGCTSHHIRVDKLDELMRLYIRRVMDGSAEMLDRLNAELAREDNQIVETEQSADNLAEVLDDLTAELKATKRQRIRDIMKHPENEETLGDLYDEMEAELQSKINGLNHQIELLSNKRNTIIEVNRTAKTALEVFDDLLHKPKMERNDLELMIDKITVYEDHLEVHLQSDIDALLQSTREENVVNFNSGIENSEKCRIVQRSRNQKDKVFDVNVISGGDPLEIYTDRDGEVIFKKYSPMGEMGAVSAELAEALARTAGMSCAICDRDAVIAAAGGVKKDILERSISSELEQLMERRECYERGVDEQPEVLVSSQDSCAVVAEAPIITDGDVSGCVAFVSEKEDEKADEVLLKLCQSAAQFLSKRIAV</sequence>
<dbReference type="RefSeq" id="WP_227600723.1">
    <property type="nucleotide sequence ID" value="NZ_JAJEPX010000019.1"/>
</dbReference>
<dbReference type="EMBL" id="JAJEPX010000019">
    <property type="protein sequence ID" value="MCC2176980.1"/>
    <property type="molecule type" value="Genomic_DNA"/>
</dbReference>
<evidence type="ECO:0000259" key="2">
    <source>
        <dbReference type="PROSITE" id="PS51736"/>
    </source>
</evidence>
<dbReference type="GO" id="GO:0000150">
    <property type="term" value="F:DNA strand exchange activity"/>
    <property type="evidence" value="ECO:0007669"/>
    <property type="project" value="InterPro"/>
</dbReference>
<dbReference type="Pfam" id="PF15714">
    <property type="entry name" value="SpoVT_C"/>
    <property type="match status" value="1"/>
</dbReference>
<organism evidence="4 5">
    <name type="scientific">Agathobaculum butyriciproducens</name>
    <dbReference type="NCBI Taxonomy" id="1628085"/>
    <lineage>
        <taxon>Bacteria</taxon>
        <taxon>Bacillati</taxon>
        <taxon>Bacillota</taxon>
        <taxon>Clostridia</taxon>
        <taxon>Eubacteriales</taxon>
        <taxon>Butyricicoccaceae</taxon>
        <taxon>Agathobaculum</taxon>
    </lineage>
</organism>
<gene>
    <name evidence="4" type="ORF">LKD22_07550</name>
</gene>
<keyword evidence="5" id="KW-1185">Reference proteome</keyword>
<dbReference type="InterPro" id="IPR006119">
    <property type="entry name" value="Resolv_N"/>
</dbReference>
<dbReference type="PANTHER" id="PTHR30461:SF23">
    <property type="entry name" value="DNA RECOMBINASE-RELATED"/>
    <property type="match status" value="1"/>
</dbReference>
<dbReference type="Proteomes" id="UP001298753">
    <property type="component" value="Unassembled WGS sequence"/>
</dbReference>
<dbReference type="Gene3D" id="3.90.1750.20">
    <property type="entry name" value="Putative Large Serine Recombinase, Chain B, Domain 2"/>
    <property type="match status" value="1"/>
</dbReference>